<dbReference type="Proteomes" id="UP000886851">
    <property type="component" value="Unassembled WGS sequence"/>
</dbReference>
<dbReference type="EMBL" id="DXCV01000041">
    <property type="protein sequence ID" value="HIY88260.1"/>
    <property type="molecule type" value="Genomic_DNA"/>
</dbReference>
<dbReference type="AlphaFoldDB" id="A0A9D1ZH48"/>
<comment type="caution">
    <text evidence="1">The sequence shown here is derived from an EMBL/GenBank/DDBJ whole genome shotgun (WGS) entry which is preliminary data.</text>
</comment>
<name>A0A9D1ZH48_9BACE</name>
<gene>
    <name evidence="1" type="ORF">H9824_06110</name>
</gene>
<reference evidence="1" key="1">
    <citation type="journal article" date="2021" name="PeerJ">
        <title>Extensive microbial diversity within the chicken gut microbiome revealed by metagenomics and culture.</title>
        <authorList>
            <person name="Gilroy R."/>
            <person name="Ravi A."/>
            <person name="Getino M."/>
            <person name="Pursley I."/>
            <person name="Horton D.L."/>
            <person name="Alikhan N.F."/>
            <person name="Baker D."/>
            <person name="Gharbi K."/>
            <person name="Hall N."/>
            <person name="Watson M."/>
            <person name="Adriaenssens E.M."/>
            <person name="Foster-Nyarko E."/>
            <person name="Jarju S."/>
            <person name="Secka A."/>
            <person name="Antonio M."/>
            <person name="Oren A."/>
            <person name="Chaudhuri R.R."/>
            <person name="La Ragione R."/>
            <person name="Hildebrand F."/>
            <person name="Pallen M.J."/>
        </authorList>
    </citation>
    <scope>NUCLEOTIDE SEQUENCE</scope>
    <source>
        <strain evidence="1">Gambia2-208</strain>
    </source>
</reference>
<evidence type="ECO:0000313" key="1">
    <source>
        <dbReference type="EMBL" id="HIY88260.1"/>
    </source>
</evidence>
<organism evidence="1 2">
    <name type="scientific">Candidatus Bacteroides pullicola</name>
    <dbReference type="NCBI Taxonomy" id="2838475"/>
    <lineage>
        <taxon>Bacteria</taxon>
        <taxon>Pseudomonadati</taxon>
        <taxon>Bacteroidota</taxon>
        <taxon>Bacteroidia</taxon>
        <taxon>Bacteroidales</taxon>
        <taxon>Bacteroidaceae</taxon>
        <taxon>Bacteroides</taxon>
    </lineage>
</organism>
<protein>
    <submittedName>
        <fullName evidence="1">Uncharacterized protein</fullName>
    </submittedName>
</protein>
<sequence>MTLSDEQLRQVEEMAAALLPPSEIAILLDLDADQRDTFVEMCKNHTRSAIYAAYQKGRLTTKYELRRTVIRLAKAGSPAAEPLADKYLKEQHVNE</sequence>
<proteinExistence type="predicted"/>
<accession>A0A9D1ZH48</accession>
<evidence type="ECO:0000313" key="2">
    <source>
        <dbReference type="Proteomes" id="UP000886851"/>
    </source>
</evidence>
<reference evidence="1" key="2">
    <citation type="submission" date="2021-04" db="EMBL/GenBank/DDBJ databases">
        <authorList>
            <person name="Gilroy R."/>
        </authorList>
    </citation>
    <scope>NUCLEOTIDE SEQUENCE</scope>
    <source>
        <strain evidence="1">Gambia2-208</strain>
    </source>
</reference>